<dbReference type="STRING" id="29557.MGALLINA_04160"/>
<name>A0A168RCQ4_9BACT</name>
<dbReference type="CDD" id="cd05016">
    <property type="entry name" value="SIS_PGI_2"/>
    <property type="match status" value="1"/>
</dbReference>
<dbReference type="PATRIC" id="fig|29557.3.peg.408"/>
<evidence type="ECO:0000256" key="5">
    <source>
        <dbReference type="ARBA" id="ARBA00023152"/>
    </source>
</evidence>
<comment type="function">
    <text evidence="8">Catalyzes the reversible isomerization of glucose-6-phosphate to fructose-6-phosphate.</text>
</comment>
<evidence type="ECO:0000256" key="9">
    <source>
        <dbReference type="RuleBase" id="RU000612"/>
    </source>
</evidence>
<evidence type="ECO:0000256" key="4">
    <source>
        <dbReference type="ARBA" id="ARBA00022490"/>
    </source>
</evidence>
<dbReference type="InterPro" id="IPR001672">
    <property type="entry name" value="G6P_Isomerase"/>
</dbReference>
<dbReference type="GO" id="GO:0006094">
    <property type="term" value="P:gluconeogenesis"/>
    <property type="evidence" value="ECO:0007669"/>
    <property type="project" value="UniProtKB-UniRule"/>
</dbReference>
<comment type="caution">
    <text evidence="8">Lacks conserved residue(s) required for the propagation of feature annotation.</text>
</comment>
<comment type="pathway">
    <text evidence="8">Carbohydrate biosynthesis; gluconeogenesis.</text>
</comment>
<dbReference type="InterPro" id="IPR018189">
    <property type="entry name" value="Phosphoglucose_isomerase_CS"/>
</dbReference>
<comment type="caution">
    <text evidence="10">The sequence shown here is derived from an EMBL/GenBank/DDBJ whole genome shotgun (WGS) entry which is preliminary data.</text>
</comment>
<dbReference type="InterPro" id="IPR046348">
    <property type="entry name" value="SIS_dom_sf"/>
</dbReference>
<dbReference type="UniPathway" id="UPA00138"/>
<evidence type="ECO:0000256" key="3">
    <source>
        <dbReference type="ARBA" id="ARBA00022432"/>
    </source>
</evidence>
<dbReference type="GO" id="GO:0004347">
    <property type="term" value="F:glucose-6-phosphate isomerase activity"/>
    <property type="evidence" value="ECO:0007669"/>
    <property type="project" value="UniProtKB-UniRule"/>
</dbReference>
<evidence type="ECO:0000256" key="8">
    <source>
        <dbReference type="HAMAP-Rule" id="MF_00473"/>
    </source>
</evidence>
<evidence type="ECO:0000256" key="6">
    <source>
        <dbReference type="ARBA" id="ARBA00023235"/>
    </source>
</evidence>
<dbReference type="Proteomes" id="UP000076983">
    <property type="component" value="Unassembled WGS sequence"/>
</dbReference>
<protein>
    <recommendedName>
        <fullName evidence="8">Glucose-6-phosphate isomerase</fullName>
        <shortName evidence="8">GPI</shortName>
        <ecNumber evidence="8">5.3.1.9</ecNumber>
    </recommendedName>
    <alternativeName>
        <fullName evidence="8">Phosphoglucose isomerase</fullName>
        <shortName evidence="8">PGI</shortName>
    </alternativeName>
    <alternativeName>
        <fullName evidence="8">Phosphohexose isomerase</fullName>
        <shortName evidence="8">PHI</shortName>
    </alternativeName>
</protein>
<dbReference type="Gene3D" id="3.40.50.10490">
    <property type="entry name" value="Glucose-6-phosphate isomerase like protein, domain 1"/>
    <property type="match status" value="2"/>
</dbReference>
<dbReference type="PANTHER" id="PTHR11469">
    <property type="entry name" value="GLUCOSE-6-PHOSPHATE ISOMERASE"/>
    <property type="match status" value="1"/>
</dbReference>
<accession>A0A168RCQ4</accession>
<dbReference type="FunFam" id="3.40.50.10490:FF:000016">
    <property type="entry name" value="Glucose-6-phosphate isomerase"/>
    <property type="match status" value="1"/>
</dbReference>
<gene>
    <name evidence="10" type="primary">pgiB</name>
    <name evidence="8" type="synonym">pgi</name>
    <name evidence="10" type="ORF">MGALLINA_04160</name>
</gene>
<evidence type="ECO:0000256" key="2">
    <source>
        <dbReference type="ARBA" id="ARBA00006604"/>
    </source>
</evidence>
<keyword evidence="4 8" id="KW-0963">Cytoplasm</keyword>
<dbReference type="GO" id="GO:0005829">
    <property type="term" value="C:cytosol"/>
    <property type="evidence" value="ECO:0007669"/>
    <property type="project" value="TreeGrafter"/>
</dbReference>
<feature type="active site" description="Proton donor" evidence="8">
    <location>
        <position position="289"/>
    </location>
</feature>
<evidence type="ECO:0000313" key="10">
    <source>
        <dbReference type="EMBL" id="OAB48845.1"/>
    </source>
</evidence>
<dbReference type="InterPro" id="IPR035482">
    <property type="entry name" value="SIS_PGI_2"/>
</dbReference>
<evidence type="ECO:0000256" key="1">
    <source>
        <dbReference type="ARBA" id="ARBA00004926"/>
    </source>
</evidence>
<keyword evidence="6 8" id="KW-0413">Isomerase</keyword>
<dbReference type="PROSITE" id="PS51463">
    <property type="entry name" value="P_GLUCOSE_ISOMERASE_3"/>
    <property type="match status" value="1"/>
</dbReference>
<dbReference type="PROSITE" id="PS00765">
    <property type="entry name" value="P_GLUCOSE_ISOMERASE_1"/>
    <property type="match status" value="1"/>
</dbReference>
<evidence type="ECO:0000256" key="7">
    <source>
        <dbReference type="ARBA" id="ARBA00029321"/>
    </source>
</evidence>
<dbReference type="InterPro" id="IPR035476">
    <property type="entry name" value="SIS_PGI_1"/>
</dbReference>
<feature type="active site" evidence="8">
    <location>
        <position position="426"/>
    </location>
</feature>
<dbReference type="GO" id="GO:0048029">
    <property type="term" value="F:monosaccharide binding"/>
    <property type="evidence" value="ECO:0007669"/>
    <property type="project" value="TreeGrafter"/>
</dbReference>
<comment type="pathway">
    <text evidence="1 8 9">Carbohydrate degradation; glycolysis; D-glyceraldehyde 3-phosphate and glycerone phosphate from D-glucose: step 2/4.</text>
</comment>
<reference evidence="10 11" key="1">
    <citation type="submission" date="2016-03" db="EMBL/GenBank/DDBJ databases">
        <title>Genome sequence of Mycoplasma gallinarum strain Mgn_IPT.</title>
        <authorList>
            <person name="Yacoub E."/>
            <person name="Sirand-Pugnet P."/>
            <person name="Barre A."/>
            <person name="Maurier F."/>
            <person name="Blanchard A."/>
            <person name="Ben Abdelmoumen B.M."/>
        </authorList>
    </citation>
    <scope>NUCLEOTIDE SEQUENCE [LARGE SCALE GENOMIC DNA]</scope>
    <source>
        <strain evidence="10 11">Mgn_IPT</strain>
    </source>
</reference>
<dbReference type="Pfam" id="PF00342">
    <property type="entry name" value="PGI"/>
    <property type="match status" value="1"/>
</dbReference>
<dbReference type="PANTHER" id="PTHR11469:SF1">
    <property type="entry name" value="GLUCOSE-6-PHOSPHATE ISOMERASE"/>
    <property type="match status" value="1"/>
</dbReference>
<dbReference type="RefSeq" id="WP_063626200.1">
    <property type="nucleotide sequence ID" value="NZ_LVLH01000035.1"/>
</dbReference>
<organism evidence="10 11">
    <name type="scientific">Mycoplasmopsis gallinarum</name>
    <dbReference type="NCBI Taxonomy" id="29557"/>
    <lineage>
        <taxon>Bacteria</taxon>
        <taxon>Bacillati</taxon>
        <taxon>Mycoplasmatota</taxon>
        <taxon>Mycoplasmoidales</taxon>
        <taxon>Metamycoplasmataceae</taxon>
        <taxon>Mycoplasmopsis</taxon>
    </lineage>
</organism>
<keyword evidence="3 8" id="KW-0312">Gluconeogenesis</keyword>
<evidence type="ECO:0000313" key="11">
    <source>
        <dbReference type="Proteomes" id="UP000076983"/>
    </source>
</evidence>
<dbReference type="OrthoDB" id="140919at2"/>
<dbReference type="HAMAP" id="MF_00473">
    <property type="entry name" value="G6P_isomerase"/>
    <property type="match status" value="1"/>
</dbReference>
<dbReference type="SUPFAM" id="SSF53697">
    <property type="entry name" value="SIS domain"/>
    <property type="match status" value="1"/>
</dbReference>
<dbReference type="PROSITE" id="PS00174">
    <property type="entry name" value="P_GLUCOSE_ISOMERASE_2"/>
    <property type="match status" value="1"/>
</dbReference>
<sequence length="437" mass="49819">MSKSILKINLNKVKTNFLNEIMEYQTEVNKIHNNLITKNVTENNWLGWMDLPSDPFNLEQIKKMQEIYNKWKLMKIDTVVVIGIGGSYLGAKAGYEYFYGNYGQNLNGMELVFAGNSLSAEALVETLKYVQNKNFAINVISKSGTTLEPSIAFREFRKVLENKVGINVSKELIVATTDAKKGVLFDIAKTMKYETLVIPDNVGGRFSVLSPVGLFPLMLAGLNIEEILNGARDANIDANIQDLSQNNAYQYAVARYILASKYNYLIEMFVNYEPKLIYFAEWWKQLFAESEGKNSKGLFTVSALFSTDLHSLGQWIQEGNNQILFETVLTFKNSNEDITLQSNNIDLDQLKFLNNKKMSEVNQTAFEGTIDAHFEVGEVPNIWIEIENKNEYTLGYLFQFFERSLAMSSYLLGVNPFNQPGVEVYKTNMFRKLKDLN</sequence>
<dbReference type="NCBIfam" id="NF010697">
    <property type="entry name" value="PRK14097.1"/>
    <property type="match status" value="1"/>
</dbReference>
<dbReference type="EMBL" id="LVLH01000035">
    <property type="protein sequence ID" value="OAB48845.1"/>
    <property type="molecule type" value="Genomic_DNA"/>
</dbReference>
<dbReference type="CDD" id="cd05015">
    <property type="entry name" value="SIS_PGI_1"/>
    <property type="match status" value="1"/>
</dbReference>
<dbReference type="AlphaFoldDB" id="A0A168RCQ4"/>
<comment type="similarity">
    <text evidence="2 8 9">Belongs to the GPI family.</text>
</comment>
<dbReference type="GO" id="GO:0006096">
    <property type="term" value="P:glycolytic process"/>
    <property type="evidence" value="ECO:0007669"/>
    <property type="project" value="UniProtKB-UniRule"/>
</dbReference>
<comment type="catalytic activity">
    <reaction evidence="7 8 9">
        <text>alpha-D-glucose 6-phosphate = beta-D-fructose 6-phosphate</text>
        <dbReference type="Rhea" id="RHEA:11816"/>
        <dbReference type="ChEBI" id="CHEBI:57634"/>
        <dbReference type="ChEBI" id="CHEBI:58225"/>
        <dbReference type="EC" id="5.3.1.9"/>
    </reaction>
</comment>
<keyword evidence="11" id="KW-1185">Reference proteome</keyword>
<dbReference type="PRINTS" id="PR00662">
    <property type="entry name" value="G6PISOMERASE"/>
</dbReference>
<dbReference type="GO" id="GO:0097367">
    <property type="term" value="F:carbohydrate derivative binding"/>
    <property type="evidence" value="ECO:0007669"/>
    <property type="project" value="InterPro"/>
</dbReference>
<comment type="subcellular location">
    <subcellularLocation>
        <location evidence="8">Cytoplasm</location>
    </subcellularLocation>
</comment>
<dbReference type="EC" id="5.3.1.9" evidence="8"/>
<keyword evidence="5 8" id="KW-0324">Glycolysis</keyword>
<dbReference type="UniPathway" id="UPA00109">
    <property type="reaction ID" value="UER00181"/>
</dbReference>
<proteinExistence type="inferred from homology"/>
<dbReference type="GO" id="GO:0051156">
    <property type="term" value="P:glucose 6-phosphate metabolic process"/>
    <property type="evidence" value="ECO:0007669"/>
    <property type="project" value="TreeGrafter"/>
</dbReference>